<evidence type="ECO:0000313" key="1">
    <source>
        <dbReference type="EMBL" id="EAA22674.1"/>
    </source>
</evidence>
<gene>
    <name evidence="1" type="ORF">PY00309</name>
</gene>
<keyword evidence="2" id="KW-1185">Reference proteome</keyword>
<name>Q7RSP6_PLAYO</name>
<sequence>MIFKYNTISKMHIPLAYS</sequence>
<accession>Q7RSP6</accession>
<dbReference type="AlphaFoldDB" id="Q7RSP6"/>
<evidence type="ECO:0000313" key="2">
    <source>
        <dbReference type="Proteomes" id="UP000008553"/>
    </source>
</evidence>
<feature type="non-terminal residue" evidence="1">
    <location>
        <position position="18"/>
    </location>
</feature>
<protein>
    <submittedName>
        <fullName evidence="1">Uncharacterized protein</fullName>
    </submittedName>
</protein>
<dbReference type="EMBL" id="AABL01000088">
    <property type="protein sequence ID" value="EAA22674.1"/>
    <property type="molecule type" value="Genomic_DNA"/>
</dbReference>
<proteinExistence type="predicted"/>
<organism evidence="1 2">
    <name type="scientific">Plasmodium yoelii yoelii</name>
    <dbReference type="NCBI Taxonomy" id="73239"/>
    <lineage>
        <taxon>Eukaryota</taxon>
        <taxon>Sar</taxon>
        <taxon>Alveolata</taxon>
        <taxon>Apicomplexa</taxon>
        <taxon>Aconoidasida</taxon>
        <taxon>Haemosporida</taxon>
        <taxon>Plasmodiidae</taxon>
        <taxon>Plasmodium</taxon>
        <taxon>Plasmodium (Vinckeia)</taxon>
    </lineage>
</organism>
<comment type="caution">
    <text evidence="1">The sequence shown here is derived from an EMBL/GenBank/DDBJ whole genome shotgun (WGS) entry which is preliminary data.</text>
</comment>
<reference evidence="1 2" key="1">
    <citation type="journal article" date="2002" name="Nature">
        <title>Genome sequence and comparative analysis of the model rodent malaria parasite Plasmodium yoelii yoelii.</title>
        <authorList>
            <person name="Carlton J.M."/>
            <person name="Angiuoli S.V."/>
            <person name="Suh B.B."/>
            <person name="Kooij T.W."/>
            <person name="Pertea M."/>
            <person name="Silva J.C."/>
            <person name="Ermolaeva M.D."/>
            <person name="Allen J.E."/>
            <person name="Selengut J.D."/>
            <person name="Koo H.L."/>
            <person name="Peterson J.D."/>
            <person name="Pop M."/>
            <person name="Kosack D.S."/>
            <person name="Shumway M.F."/>
            <person name="Bidwell S.L."/>
            <person name="Shallom S.J."/>
            <person name="van Aken S.E."/>
            <person name="Riedmuller S.B."/>
            <person name="Feldblyum T.V."/>
            <person name="Cho J.K."/>
            <person name="Quackenbush J."/>
            <person name="Sedegah M."/>
            <person name="Shoaibi A."/>
            <person name="Cummings L.M."/>
            <person name="Florens L."/>
            <person name="Yates J.R."/>
            <person name="Raine J.D."/>
            <person name="Sinden R.E."/>
            <person name="Harris M.A."/>
            <person name="Cunningham D.A."/>
            <person name="Preiser P.R."/>
            <person name="Bergman L.W."/>
            <person name="Vaidya A.B."/>
            <person name="van Lin L.H."/>
            <person name="Janse C.J."/>
            <person name="Waters A.P."/>
            <person name="Smith H.O."/>
            <person name="White O.R."/>
            <person name="Salzberg S.L."/>
            <person name="Venter J.C."/>
            <person name="Fraser C.M."/>
            <person name="Hoffman S.L."/>
            <person name="Gardner M.J."/>
            <person name="Carucci D.J."/>
        </authorList>
    </citation>
    <scope>NUCLEOTIDE SEQUENCE [LARGE SCALE GENOMIC DNA]</scope>
    <source>
        <strain evidence="1 2">17XNL</strain>
    </source>
</reference>
<dbReference type="PaxDb" id="73239-Q7RSP6"/>
<dbReference type="InParanoid" id="Q7RSP6"/>
<dbReference type="Proteomes" id="UP000008553">
    <property type="component" value="Unassembled WGS sequence"/>
</dbReference>